<dbReference type="EMBL" id="PKUQ01000025">
    <property type="protein sequence ID" value="PLW76605.1"/>
    <property type="molecule type" value="Genomic_DNA"/>
</dbReference>
<evidence type="ECO:0000256" key="2">
    <source>
        <dbReference type="ARBA" id="ARBA00022643"/>
    </source>
</evidence>
<protein>
    <submittedName>
        <fullName evidence="4">Flavodoxin</fullName>
    </submittedName>
</protein>
<feature type="domain" description="Flavodoxin-like" evidence="3">
    <location>
        <begin position="21"/>
        <end position="154"/>
    </location>
</feature>
<dbReference type="AlphaFoldDB" id="A0A2N5XQ52"/>
<keyword evidence="1" id="KW-0285">Flavoprotein</keyword>
<sequence>MGTAFTSRASQNRTSHGSSSTLVAYLSRSGNTRMIAESLARQLNADLCAIRTVEPYPEDYEAHVLRAHQQQETGELPVLAGQLTGFDRYRSVFLAFPVWGQNLPAPVRSFLAQYDMETRILFPCVTHGGYGPGRSLEILAQLAPNAEIRPAFIKQCDSERETLGLLQDWTGLVMKPEGIHSPDL</sequence>
<dbReference type="GO" id="GO:0010181">
    <property type="term" value="F:FMN binding"/>
    <property type="evidence" value="ECO:0007669"/>
    <property type="project" value="InterPro"/>
</dbReference>
<evidence type="ECO:0000313" key="4">
    <source>
        <dbReference type="EMBL" id="PLW76605.1"/>
    </source>
</evidence>
<proteinExistence type="predicted"/>
<dbReference type="InterPro" id="IPR008254">
    <property type="entry name" value="Flavodoxin/NO_synth"/>
</dbReference>
<dbReference type="SUPFAM" id="SSF52218">
    <property type="entry name" value="Flavoproteins"/>
    <property type="match status" value="1"/>
</dbReference>
<dbReference type="Gene3D" id="3.40.50.360">
    <property type="match status" value="1"/>
</dbReference>
<gene>
    <name evidence="4" type="ORF">C0081_13935</name>
</gene>
<keyword evidence="5" id="KW-1185">Reference proteome</keyword>
<dbReference type="Pfam" id="PF12682">
    <property type="entry name" value="Flavodoxin_4"/>
    <property type="match status" value="1"/>
</dbReference>
<dbReference type="Proteomes" id="UP000234881">
    <property type="component" value="Unassembled WGS sequence"/>
</dbReference>
<dbReference type="PANTHER" id="PTHR39201">
    <property type="entry name" value="EXPORTED PROTEIN-RELATED"/>
    <property type="match status" value="1"/>
</dbReference>
<name>A0A2N5XQ52_9HYPH</name>
<evidence type="ECO:0000259" key="3">
    <source>
        <dbReference type="Pfam" id="PF12682"/>
    </source>
</evidence>
<reference evidence="4 5" key="1">
    <citation type="submission" date="2018-01" db="EMBL/GenBank/DDBJ databases">
        <title>The draft genome sequence of Cohaesibacter sp. H1304.</title>
        <authorList>
            <person name="Wang N.-N."/>
            <person name="Du Z.-J."/>
        </authorList>
    </citation>
    <scope>NUCLEOTIDE SEQUENCE [LARGE SCALE GENOMIC DNA]</scope>
    <source>
        <strain evidence="4 5">H1304</strain>
    </source>
</reference>
<comment type="caution">
    <text evidence="4">The sequence shown here is derived from an EMBL/GenBank/DDBJ whole genome shotgun (WGS) entry which is preliminary data.</text>
</comment>
<evidence type="ECO:0000256" key="1">
    <source>
        <dbReference type="ARBA" id="ARBA00022630"/>
    </source>
</evidence>
<accession>A0A2N5XQ52</accession>
<keyword evidence="2" id="KW-0288">FMN</keyword>
<dbReference type="OrthoDB" id="9806505at2"/>
<evidence type="ECO:0000313" key="5">
    <source>
        <dbReference type="Proteomes" id="UP000234881"/>
    </source>
</evidence>
<dbReference type="InterPro" id="IPR029039">
    <property type="entry name" value="Flavoprotein-like_sf"/>
</dbReference>
<organism evidence="4 5">
    <name type="scientific">Cohaesibacter celericrescens</name>
    <dbReference type="NCBI Taxonomy" id="2067669"/>
    <lineage>
        <taxon>Bacteria</taxon>
        <taxon>Pseudomonadati</taxon>
        <taxon>Pseudomonadota</taxon>
        <taxon>Alphaproteobacteria</taxon>
        <taxon>Hyphomicrobiales</taxon>
        <taxon>Cohaesibacteraceae</taxon>
    </lineage>
</organism>
<dbReference type="PANTHER" id="PTHR39201:SF1">
    <property type="entry name" value="FLAVODOXIN-LIKE DOMAIN-CONTAINING PROTEIN"/>
    <property type="match status" value="1"/>
</dbReference>